<evidence type="ECO:0000256" key="7">
    <source>
        <dbReference type="PROSITE-ProRule" id="PRU01091"/>
    </source>
</evidence>
<feature type="domain" description="Response regulatory" evidence="8">
    <location>
        <begin position="3"/>
        <end position="116"/>
    </location>
</feature>
<reference evidence="10 13" key="2">
    <citation type="submission" date="2017-02" db="EMBL/GenBank/DDBJ databases">
        <title>Whole genome sequencing of Helicobacter bilis strain AAQJH.</title>
        <authorList>
            <person name="Conlan S."/>
            <person name="Thomas P.J."/>
            <person name="Mullikin J."/>
            <person name="Palmore T.N."/>
            <person name="Frank K.M."/>
            <person name="Segre J.A."/>
        </authorList>
    </citation>
    <scope>NUCLEOTIDE SEQUENCE [LARGE SCALE GENOMIC DNA]</scope>
    <source>
        <strain evidence="10 13">AAQJH</strain>
    </source>
</reference>
<dbReference type="KEGG" id="hbl:XJ32_05855"/>
<keyword evidence="5" id="KW-0804">Transcription</keyword>
<sequence>MPKVLIIDNDIDLQKSLHSSLCQAGFETLCLSDVSMILEKIAQDDIDAVILELLDHEIDGFELCGKIRSHTQIPIIISSKLTHISDKIRAFELGIDDYMTKPYEAVELIARIKALLRRIEPRKRVFGALNIDAKRRTIKLYNEDIELTNTEFDILLFLVDNRLQPVSRERIAHTINAIHDDTGLRSIDTHIRNLRNKLGDSAKEPKFIQSVWGIGYKFCL</sequence>
<keyword evidence="2" id="KW-0902">Two-component regulatory system</keyword>
<dbReference type="PANTHER" id="PTHR48111">
    <property type="entry name" value="REGULATOR OF RPOS"/>
    <property type="match status" value="1"/>
</dbReference>
<dbReference type="InterPro" id="IPR011006">
    <property type="entry name" value="CheY-like_superfamily"/>
</dbReference>
<evidence type="ECO:0000256" key="5">
    <source>
        <dbReference type="ARBA" id="ARBA00023163"/>
    </source>
</evidence>
<reference evidence="11" key="3">
    <citation type="submission" date="2018-04" db="EMBL/GenBank/DDBJ databases">
        <authorList>
            <person name="Sheh A."/>
            <person name="Shen Z."/>
            <person name="Mannion A.J."/>
            <person name="Fox J.G."/>
        </authorList>
    </citation>
    <scope>NUCLEOTIDE SEQUENCE</scope>
    <source>
        <strain evidence="11">ATCC 49320</strain>
    </source>
</reference>
<protein>
    <submittedName>
        <fullName evidence="10">Chemotaxis protein CheY</fullName>
    </submittedName>
    <submittedName>
        <fullName evidence="11">Response regulator transcription factor</fullName>
    </submittedName>
</protein>
<proteinExistence type="predicted"/>
<dbReference type="Gene3D" id="3.40.50.2300">
    <property type="match status" value="1"/>
</dbReference>
<dbReference type="PROSITE" id="PS50110">
    <property type="entry name" value="RESPONSE_REGULATORY"/>
    <property type="match status" value="1"/>
</dbReference>
<dbReference type="SMART" id="SM00862">
    <property type="entry name" value="Trans_reg_C"/>
    <property type="match status" value="1"/>
</dbReference>
<dbReference type="Gene3D" id="1.10.10.10">
    <property type="entry name" value="Winged helix-like DNA-binding domain superfamily/Winged helix DNA-binding domain"/>
    <property type="match status" value="1"/>
</dbReference>
<dbReference type="EMBL" id="CP019645">
    <property type="protein sequence ID" value="AQQ59690.1"/>
    <property type="molecule type" value="Genomic_DNA"/>
</dbReference>
<evidence type="ECO:0000256" key="1">
    <source>
        <dbReference type="ARBA" id="ARBA00022553"/>
    </source>
</evidence>
<comment type="caution">
    <text evidence="6">Lacks conserved residue(s) required for the propagation of feature annotation.</text>
</comment>
<dbReference type="GO" id="GO:0000976">
    <property type="term" value="F:transcription cis-regulatory region binding"/>
    <property type="evidence" value="ECO:0007669"/>
    <property type="project" value="TreeGrafter"/>
</dbReference>
<keyword evidence="4 7" id="KW-0238">DNA-binding</keyword>
<keyword evidence="3" id="KW-0805">Transcription regulation</keyword>
<evidence type="ECO:0000256" key="2">
    <source>
        <dbReference type="ARBA" id="ARBA00023012"/>
    </source>
</evidence>
<dbReference type="InterPro" id="IPR001867">
    <property type="entry name" value="OmpR/PhoB-type_DNA-bd"/>
</dbReference>
<feature type="DNA-binding region" description="OmpR/PhoB-type" evidence="7">
    <location>
        <begin position="121"/>
        <end position="220"/>
    </location>
</feature>
<dbReference type="CDD" id="cd00383">
    <property type="entry name" value="trans_reg_C"/>
    <property type="match status" value="1"/>
</dbReference>
<dbReference type="Pfam" id="PF00486">
    <property type="entry name" value="Trans_reg_C"/>
    <property type="match status" value="1"/>
</dbReference>
<dbReference type="SUPFAM" id="SSF52172">
    <property type="entry name" value="CheY-like"/>
    <property type="match status" value="1"/>
</dbReference>
<dbReference type="GO" id="GO:0032993">
    <property type="term" value="C:protein-DNA complex"/>
    <property type="evidence" value="ECO:0007669"/>
    <property type="project" value="TreeGrafter"/>
</dbReference>
<dbReference type="SMART" id="SM00448">
    <property type="entry name" value="REC"/>
    <property type="match status" value="1"/>
</dbReference>
<dbReference type="GO" id="GO:0005829">
    <property type="term" value="C:cytosol"/>
    <property type="evidence" value="ECO:0007669"/>
    <property type="project" value="TreeGrafter"/>
</dbReference>
<dbReference type="PROSITE" id="PS51755">
    <property type="entry name" value="OMPR_PHOB"/>
    <property type="match status" value="1"/>
</dbReference>
<dbReference type="SUPFAM" id="SSF46894">
    <property type="entry name" value="C-terminal effector domain of the bipartite response regulators"/>
    <property type="match status" value="1"/>
</dbReference>
<organism evidence="11 12">
    <name type="scientific">Helicobacter bilis</name>
    <dbReference type="NCBI Taxonomy" id="37372"/>
    <lineage>
        <taxon>Bacteria</taxon>
        <taxon>Pseudomonadati</taxon>
        <taxon>Campylobacterota</taxon>
        <taxon>Epsilonproteobacteria</taxon>
        <taxon>Campylobacterales</taxon>
        <taxon>Helicobacteraceae</taxon>
        <taxon>Helicobacter</taxon>
    </lineage>
</organism>
<dbReference type="EMBL" id="JRPJ02000005">
    <property type="protein sequence ID" value="TLE11553.1"/>
    <property type="molecule type" value="Genomic_DNA"/>
</dbReference>
<reference evidence="11 12" key="1">
    <citation type="journal article" date="2014" name="Genome Announc.">
        <title>Draft genome sequences of eight enterohepatic helicobacter species isolated from both laboratory and wild rodents.</title>
        <authorList>
            <person name="Sheh A."/>
            <person name="Shen Z."/>
            <person name="Fox J.G."/>
        </authorList>
    </citation>
    <scope>NUCLEOTIDE SEQUENCE [LARGE SCALE GENOMIC DNA]</scope>
    <source>
        <strain evidence="11 12">ATCC 49320</strain>
    </source>
</reference>
<evidence type="ECO:0000313" key="13">
    <source>
        <dbReference type="Proteomes" id="UP000188298"/>
    </source>
</evidence>
<keyword evidence="1" id="KW-0597">Phosphoprotein</keyword>
<dbReference type="InterPro" id="IPR001789">
    <property type="entry name" value="Sig_transdc_resp-reg_receiver"/>
</dbReference>
<dbReference type="GO" id="GO:0000156">
    <property type="term" value="F:phosphorelay response regulator activity"/>
    <property type="evidence" value="ECO:0007669"/>
    <property type="project" value="TreeGrafter"/>
</dbReference>
<dbReference type="RefSeq" id="WP_005217340.1">
    <property type="nucleotide sequence ID" value="NZ_CABKOK010000001.1"/>
</dbReference>
<evidence type="ECO:0000256" key="3">
    <source>
        <dbReference type="ARBA" id="ARBA00023015"/>
    </source>
</evidence>
<evidence type="ECO:0000313" key="11">
    <source>
        <dbReference type="EMBL" id="TLE11553.1"/>
    </source>
</evidence>
<evidence type="ECO:0000256" key="6">
    <source>
        <dbReference type="PROSITE-ProRule" id="PRU00169"/>
    </source>
</evidence>
<evidence type="ECO:0000259" key="9">
    <source>
        <dbReference type="PROSITE" id="PS51755"/>
    </source>
</evidence>
<dbReference type="InterPro" id="IPR016032">
    <property type="entry name" value="Sig_transdc_resp-reg_C-effctor"/>
</dbReference>
<gene>
    <name evidence="11" type="ORF">LS79_002665</name>
    <name evidence="10" type="ORF">XJ32_05855</name>
</gene>
<evidence type="ECO:0000259" key="8">
    <source>
        <dbReference type="PROSITE" id="PS50110"/>
    </source>
</evidence>
<accession>A0A099V5Z7</accession>
<dbReference type="InterPro" id="IPR036388">
    <property type="entry name" value="WH-like_DNA-bd_sf"/>
</dbReference>
<name>A0A099V5Z7_9HELI</name>
<dbReference type="Gene3D" id="6.10.250.690">
    <property type="match status" value="1"/>
</dbReference>
<dbReference type="Pfam" id="PF00072">
    <property type="entry name" value="Response_reg"/>
    <property type="match status" value="1"/>
</dbReference>
<dbReference type="Proteomes" id="UP000188298">
    <property type="component" value="Chromosome"/>
</dbReference>
<feature type="domain" description="OmpR/PhoB-type" evidence="9">
    <location>
        <begin position="121"/>
        <end position="220"/>
    </location>
</feature>
<evidence type="ECO:0000256" key="4">
    <source>
        <dbReference type="ARBA" id="ARBA00023125"/>
    </source>
</evidence>
<dbReference type="Proteomes" id="UP000029857">
    <property type="component" value="Unassembled WGS sequence"/>
</dbReference>
<dbReference type="GO" id="GO:0006355">
    <property type="term" value="P:regulation of DNA-templated transcription"/>
    <property type="evidence" value="ECO:0007669"/>
    <property type="project" value="InterPro"/>
</dbReference>
<dbReference type="PANTHER" id="PTHR48111:SF1">
    <property type="entry name" value="TWO-COMPONENT RESPONSE REGULATOR ORR33"/>
    <property type="match status" value="1"/>
</dbReference>
<dbReference type="InterPro" id="IPR039420">
    <property type="entry name" value="WalR-like"/>
</dbReference>
<evidence type="ECO:0000313" key="12">
    <source>
        <dbReference type="Proteomes" id="UP000029857"/>
    </source>
</evidence>
<dbReference type="AlphaFoldDB" id="A0A099V5Z7"/>
<evidence type="ECO:0000313" key="10">
    <source>
        <dbReference type="EMBL" id="AQQ59690.1"/>
    </source>
</evidence>